<dbReference type="PIRSF" id="PIRSF009160">
    <property type="entry name" value="UCP009160"/>
    <property type="match status" value="1"/>
</dbReference>
<feature type="transmembrane region" description="Helical" evidence="1">
    <location>
        <begin position="173"/>
        <end position="194"/>
    </location>
</feature>
<keyword evidence="1" id="KW-0472">Membrane</keyword>
<evidence type="ECO:0000313" key="3">
    <source>
        <dbReference type="Proteomes" id="UP001058003"/>
    </source>
</evidence>
<dbReference type="InterPro" id="IPR010539">
    <property type="entry name" value="BaxI_1-like"/>
</dbReference>
<feature type="transmembrane region" description="Helical" evidence="1">
    <location>
        <begin position="139"/>
        <end position="161"/>
    </location>
</feature>
<evidence type="ECO:0000313" key="2">
    <source>
        <dbReference type="EMBL" id="UWZ54025.1"/>
    </source>
</evidence>
<accession>A0A9Q9MGQ3</accession>
<dbReference type="OrthoDB" id="116480at2"/>
<feature type="transmembrane region" description="Helical" evidence="1">
    <location>
        <begin position="85"/>
        <end position="106"/>
    </location>
</feature>
<gene>
    <name evidence="2" type="ORF">Daura_47375</name>
</gene>
<keyword evidence="3" id="KW-1185">Reference proteome</keyword>
<sequence>MQSSNPVLNRLGQAARQERSQVQPPSFGAPAGYGYPQSGYGVPQPPAATRAMTIDDVVVRTVALLAVTGIFGAGAWILLPDVGGITAIAAIGSIIAGLVLGLVISFGQITNPALIVPYAALQGVALGLVSRWYEHAFSGIVIQAVIGTFGIFAIMAVLYKLQILRATPRFTKMVIGALIGVVVLSLANYLFYLFGVNLGLRDYGTDGKVGWVPIVFSLVIIVVAALTFVLDFDAVEQGVRFGLPEKYSWYCSFGILVGLIFLYYEILRMLSYLRR</sequence>
<feature type="transmembrane region" description="Helical" evidence="1">
    <location>
        <begin position="57"/>
        <end position="79"/>
    </location>
</feature>
<dbReference type="Proteomes" id="UP001058003">
    <property type="component" value="Chromosome"/>
</dbReference>
<dbReference type="EMBL" id="CP073767">
    <property type="protein sequence ID" value="UWZ54025.1"/>
    <property type="molecule type" value="Genomic_DNA"/>
</dbReference>
<dbReference type="RefSeq" id="WP_033357567.1">
    <property type="nucleotide sequence ID" value="NZ_CP073767.1"/>
</dbReference>
<dbReference type="PANTHER" id="PTHR41282">
    <property type="entry name" value="CONSERVED TRANSMEMBRANE PROTEIN-RELATED"/>
    <property type="match status" value="1"/>
</dbReference>
<keyword evidence="1" id="KW-1133">Transmembrane helix</keyword>
<feature type="transmembrane region" description="Helical" evidence="1">
    <location>
        <begin position="247"/>
        <end position="266"/>
    </location>
</feature>
<reference evidence="2" key="1">
    <citation type="submission" date="2021-04" db="EMBL/GenBank/DDBJ databases">
        <title>Dactylosporangium aurantiacum NRRL B-8018 full assembly.</title>
        <authorList>
            <person name="Hartkoorn R.C."/>
            <person name="Beaudoing E."/>
            <person name="Hot D."/>
        </authorList>
    </citation>
    <scope>NUCLEOTIDE SEQUENCE</scope>
    <source>
        <strain evidence="2">NRRL B-8018</strain>
    </source>
</reference>
<proteinExistence type="predicted"/>
<keyword evidence="1" id="KW-0812">Transmembrane</keyword>
<organism evidence="2 3">
    <name type="scientific">Dactylosporangium aurantiacum</name>
    <dbReference type="NCBI Taxonomy" id="35754"/>
    <lineage>
        <taxon>Bacteria</taxon>
        <taxon>Bacillati</taxon>
        <taxon>Actinomycetota</taxon>
        <taxon>Actinomycetes</taxon>
        <taxon>Micromonosporales</taxon>
        <taxon>Micromonosporaceae</taxon>
        <taxon>Dactylosporangium</taxon>
    </lineage>
</organism>
<evidence type="ECO:0000256" key="1">
    <source>
        <dbReference type="SAM" id="Phobius"/>
    </source>
</evidence>
<dbReference type="Pfam" id="PF12811">
    <property type="entry name" value="BaxI_1"/>
    <property type="match status" value="1"/>
</dbReference>
<feature type="transmembrane region" description="Helical" evidence="1">
    <location>
        <begin position="113"/>
        <end position="133"/>
    </location>
</feature>
<dbReference type="PANTHER" id="PTHR41282:SF1">
    <property type="entry name" value="CONSERVED TRANSMEMBRANE PROTEIN-RELATED"/>
    <property type="match status" value="1"/>
</dbReference>
<dbReference type="KEGG" id="daur:Daura_47375"/>
<name>A0A9Q9MGQ3_9ACTN</name>
<protein>
    <submittedName>
        <fullName evidence="2">Bax inhibitor-1/YccA family protein</fullName>
    </submittedName>
</protein>
<dbReference type="AlphaFoldDB" id="A0A9Q9MGQ3"/>
<feature type="transmembrane region" description="Helical" evidence="1">
    <location>
        <begin position="214"/>
        <end position="235"/>
    </location>
</feature>